<evidence type="ECO:0000256" key="2">
    <source>
        <dbReference type="ARBA" id="ARBA00005189"/>
    </source>
</evidence>
<dbReference type="SUPFAM" id="SSF48484">
    <property type="entry name" value="Lipoxigenase"/>
    <property type="match status" value="1"/>
</dbReference>
<feature type="binding site" evidence="11">
    <location>
        <position position="127"/>
    </location>
    <ligand>
        <name>Ca(2+)</name>
        <dbReference type="ChEBI" id="CHEBI:29108"/>
        <label>1</label>
    </ligand>
</feature>
<sequence length="745" mass="85076">MSWTHPLDGVDIRCPQRPYVHQQQRKLLQVNFLVSSAEDVTIVTMVDYKVTVYTGNLASAGTWNQVSIKLVGTDGKSPRTPLNSSRKRRHLSKDTMSYSTVFCPKSIGKLVLIELTKQRNFLFNQDDWYPAKVEVKSPEADIYKFPIYHWITDSKEHKFREGTALLVFNDTHAQHARVTEIRQKREDYSWCVETGIPSCIHVESIDQLPRDVRFSLTKKVEMDFTAGKGLAELELEAWAHWIEQWTDIDDITYLRVGNPSATAEYVREHWKEDAFFGYQLLNGVNPMLIQRCTKLPANLAHSVSEDMVLSNGQSLAEEMKKGNIFLCDYKILDEVQPNTINGKNQYLMAPLVLLHHTDEKLKPVAIQLKQTPAEDNPVFLPSDSEYDWLMAKMFVRSAEFHVHELVSHLLHTHLLAEVFAMSLLRNLPMVHPLYKLLIPHTRYTLQINVLARQLLISKEGLFSKYTASGADGAMMILKKATSAITYTSLCVCDDIKERGLEGLSHFYYRDDGLKLWDIIHGFVDKMLKYYYKTDEDVQKDCELQGWISDIFEKGFHSQTATGGPVTHTHTHTHKHAHTHIHTLINLKSPWCCVFSGIPQSFSTVGDLVKFVTMVIFNCSAQHSAVNSGQYEYGGWMPNVPSTMQLPPTTRKGRANKDRMLKTLPDVQTTVHSMAILWVLSKRSTDSVFLGQYPEEHFTEPTPCDFIKEFRGDLGVLSAEIKARNSSLEVPYTYLDPEQIENSVSL</sequence>
<feature type="binding site" evidence="10">
    <location>
        <position position="413"/>
    </location>
    <ligand>
        <name>Fe cation</name>
        <dbReference type="ChEBI" id="CHEBI:24875"/>
        <note>catalytic</note>
    </ligand>
</feature>
<evidence type="ECO:0000256" key="10">
    <source>
        <dbReference type="PIRSR" id="PIRSR601885-1"/>
    </source>
</evidence>
<dbReference type="PROSITE" id="PS50095">
    <property type="entry name" value="PLAT"/>
    <property type="match status" value="1"/>
</dbReference>
<evidence type="ECO:0000256" key="12">
    <source>
        <dbReference type="PIRSR" id="PIRSR601885-3"/>
    </source>
</evidence>
<keyword evidence="11" id="KW-0106">Calcium</keyword>
<dbReference type="RefSeq" id="XP_028273892.1">
    <property type="nucleotide sequence ID" value="XM_028418091.1"/>
</dbReference>
<proteinExistence type="inferred from homology"/>
<organism evidence="17 18">
    <name type="scientific">Parambassis ranga</name>
    <name type="common">Indian glassy fish</name>
    <dbReference type="NCBI Taxonomy" id="210632"/>
    <lineage>
        <taxon>Eukaryota</taxon>
        <taxon>Metazoa</taxon>
        <taxon>Chordata</taxon>
        <taxon>Craniata</taxon>
        <taxon>Vertebrata</taxon>
        <taxon>Euteleostomi</taxon>
        <taxon>Actinopterygii</taxon>
        <taxon>Neopterygii</taxon>
        <taxon>Teleostei</taxon>
        <taxon>Neoteleostei</taxon>
        <taxon>Acanthomorphata</taxon>
        <taxon>Ovalentaria</taxon>
        <taxon>Ambassidae</taxon>
        <taxon>Parambassis</taxon>
    </lineage>
</organism>
<dbReference type="Pfam" id="PF00305">
    <property type="entry name" value="Lipoxygenase"/>
    <property type="match status" value="2"/>
</dbReference>
<dbReference type="InterPro" id="IPR020834">
    <property type="entry name" value="LipOase_CS"/>
</dbReference>
<dbReference type="OrthoDB" id="407298at2759"/>
<reference evidence="18" key="1">
    <citation type="submission" date="2025-08" db="UniProtKB">
        <authorList>
            <consortium name="RefSeq"/>
        </authorList>
    </citation>
    <scope>IDENTIFICATION</scope>
</reference>
<keyword evidence="17" id="KW-1185">Reference proteome</keyword>
<feature type="binding site" evidence="11">
    <location>
        <position position="126"/>
    </location>
    <ligand>
        <name>Ca(2+)</name>
        <dbReference type="ChEBI" id="CHEBI:29108"/>
        <label>1</label>
    </ligand>
</feature>
<keyword evidence="4" id="KW-0963">Cytoplasm</keyword>
<dbReference type="PROSITE" id="PS00711">
    <property type="entry name" value="LIPOXYGENASE_1"/>
    <property type="match status" value="1"/>
</dbReference>
<dbReference type="GO" id="GO:0016702">
    <property type="term" value="F:oxidoreductase activity, acting on single donors with incorporation of molecular oxygen, incorporation of two atoms of oxygen"/>
    <property type="evidence" value="ECO:0007669"/>
    <property type="project" value="InterPro"/>
</dbReference>
<dbReference type="InterPro" id="IPR001885">
    <property type="entry name" value="LipOase_mml"/>
</dbReference>
<evidence type="ECO:0000259" key="16">
    <source>
        <dbReference type="PROSITE" id="PS51393"/>
    </source>
</evidence>
<dbReference type="SUPFAM" id="SSF49723">
    <property type="entry name" value="Lipase/lipooxygenase domain (PLAT/LH2 domain)"/>
    <property type="match status" value="1"/>
</dbReference>
<feature type="site" description="Essential for stabilizing binding to COTL1" evidence="12">
    <location>
        <position position="150"/>
    </location>
</feature>
<dbReference type="GO" id="GO:0005737">
    <property type="term" value="C:cytoplasm"/>
    <property type="evidence" value="ECO:0007669"/>
    <property type="project" value="UniProtKB-SubCell"/>
</dbReference>
<evidence type="ECO:0000256" key="4">
    <source>
        <dbReference type="ARBA" id="ARBA00022490"/>
    </source>
</evidence>
<dbReference type="SMART" id="SM00308">
    <property type="entry name" value="LH2"/>
    <property type="match status" value="1"/>
</dbReference>
<dbReference type="PROSITE" id="PS51393">
    <property type="entry name" value="LIPOXYGENASE_3"/>
    <property type="match status" value="1"/>
</dbReference>
<keyword evidence="5 10" id="KW-0479">Metal-binding</keyword>
<evidence type="ECO:0000256" key="7">
    <source>
        <dbReference type="ARBA" id="ARBA00023002"/>
    </source>
</evidence>
<dbReference type="InParanoid" id="A0A6P7JAL5"/>
<keyword evidence="6 14" id="KW-0223">Dioxygenase</keyword>
<evidence type="ECO:0000256" key="1">
    <source>
        <dbReference type="ARBA" id="ARBA00004496"/>
    </source>
</evidence>
<evidence type="ECO:0000256" key="13">
    <source>
        <dbReference type="PROSITE-ProRule" id="PRU00152"/>
    </source>
</evidence>
<name>A0A6P7JAL5_9TELE</name>
<evidence type="ECO:0000256" key="3">
    <source>
        <dbReference type="ARBA" id="ARBA00009419"/>
    </source>
</evidence>
<feature type="domain" description="Lipoxygenase" evidence="16">
    <location>
        <begin position="165"/>
        <end position="745"/>
    </location>
</feature>
<dbReference type="GO" id="GO:0034440">
    <property type="term" value="P:lipid oxidation"/>
    <property type="evidence" value="ECO:0007669"/>
    <property type="project" value="InterPro"/>
</dbReference>
<dbReference type="InterPro" id="IPR001024">
    <property type="entry name" value="PLAT/LH2_dom"/>
</dbReference>
<dbReference type="InterPro" id="IPR000907">
    <property type="entry name" value="LipOase"/>
</dbReference>
<keyword evidence="9" id="KW-0443">Lipid metabolism</keyword>
<feature type="domain" description="PLAT" evidence="15">
    <location>
        <begin position="46"/>
        <end position="165"/>
    </location>
</feature>
<dbReference type="GeneID" id="114443754"/>
<dbReference type="PROSITE" id="PS00081">
    <property type="entry name" value="LIPOXYGENASE_2"/>
    <property type="match status" value="1"/>
</dbReference>
<evidence type="ECO:0000313" key="17">
    <source>
        <dbReference type="Proteomes" id="UP000515145"/>
    </source>
</evidence>
<dbReference type="Gene3D" id="2.60.60.20">
    <property type="entry name" value="PLAT/LH2 domain"/>
    <property type="match status" value="1"/>
</dbReference>
<comment type="pathway">
    <text evidence="2">Lipid metabolism.</text>
</comment>
<comment type="cofactor">
    <cofactor evidence="10">
        <name>Fe cation</name>
        <dbReference type="ChEBI" id="CHEBI:24875"/>
    </cofactor>
    <text evidence="10">Binds 1 Fe cation per subunit.</text>
</comment>
<keyword evidence="8 10" id="KW-0408">Iron</keyword>
<comment type="caution">
    <text evidence="13">Lacks conserved residue(s) required for the propagation of feature annotation.</text>
</comment>
<protein>
    <submittedName>
        <fullName evidence="18">Arachidonate 15-lipoxygenase B-like isoform X1</fullName>
    </submittedName>
</protein>
<dbReference type="GO" id="GO:0005506">
    <property type="term" value="F:iron ion binding"/>
    <property type="evidence" value="ECO:0007669"/>
    <property type="project" value="InterPro"/>
</dbReference>
<evidence type="ECO:0000259" key="15">
    <source>
        <dbReference type="PROSITE" id="PS50095"/>
    </source>
</evidence>
<dbReference type="PANTHER" id="PTHR11771">
    <property type="entry name" value="LIPOXYGENASE"/>
    <property type="match status" value="1"/>
</dbReference>
<dbReference type="PRINTS" id="PR00467">
    <property type="entry name" value="MAMLPOXGNASE"/>
</dbReference>
<dbReference type="Pfam" id="PF01477">
    <property type="entry name" value="PLAT"/>
    <property type="match status" value="1"/>
</dbReference>
<dbReference type="InterPro" id="IPR013819">
    <property type="entry name" value="LipOase_C"/>
</dbReference>
<dbReference type="Proteomes" id="UP000515145">
    <property type="component" value="Chromosome 1"/>
</dbReference>
<gene>
    <name evidence="18" type="primary">LOC114443754</name>
</gene>
<comment type="similarity">
    <text evidence="3 14">Belongs to the lipoxygenase family.</text>
</comment>
<accession>A0A6P7JAL5</accession>
<evidence type="ECO:0000256" key="11">
    <source>
        <dbReference type="PIRSR" id="PIRSR601885-2"/>
    </source>
</evidence>
<evidence type="ECO:0000256" key="8">
    <source>
        <dbReference type="ARBA" id="ARBA00023004"/>
    </source>
</evidence>
<dbReference type="AlphaFoldDB" id="A0A6P7JAL5"/>
<evidence type="ECO:0000256" key="14">
    <source>
        <dbReference type="RuleBase" id="RU003974"/>
    </source>
</evidence>
<evidence type="ECO:0000256" key="5">
    <source>
        <dbReference type="ARBA" id="ARBA00022723"/>
    </source>
</evidence>
<evidence type="ECO:0000313" key="18">
    <source>
        <dbReference type="RefSeq" id="XP_028273892.1"/>
    </source>
</evidence>
<dbReference type="Gene3D" id="1.20.245.10">
    <property type="entry name" value="Lipoxygenase-1, Domain 5"/>
    <property type="match status" value="2"/>
</dbReference>
<feature type="binding site" evidence="10">
    <location>
        <position position="622"/>
    </location>
    <ligand>
        <name>Fe cation</name>
        <dbReference type="ChEBI" id="CHEBI:24875"/>
        <note>catalytic</note>
    </ligand>
</feature>
<keyword evidence="7 14" id="KW-0560">Oxidoreductase</keyword>
<dbReference type="InterPro" id="IPR020833">
    <property type="entry name" value="LipOase_Fe_BS"/>
</dbReference>
<dbReference type="InterPro" id="IPR036392">
    <property type="entry name" value="PLAT/LH2_dom_sf"/>
</dbReference>
<dbReference type="PRINTS" id="PR00087">
    <property type="entry name" value="LIPOXYGENASE"/>
</dbReference>
<comment type="subcellular location">
    <subcellularLocation>
        <location evidence="1">Cytoplasm</location>
    </subcellularLocation>
</comment>
<dbReference type="InterPro" id="IPR036226">
    <property type="entry name" value="LipOase_C_sf"/>
</dbReference>
<feature type="binding site" evidence="10">
    <location>
        <position position="408"/>
    </location>
    <ligand>
        <name>Fe cation</name>
        <dbReference type="ChEBI" id="CHEBI:24875"/>
        <note>catalytic</note>
    </ligand>
</feature>
<evidence type="ECO:0000256" key="9">
    <source>
        <dbReference type="ARBA" id="ARBA00023098"/>
    </source>
</evidence>
<feature type="binding site" evidence="11">
    <location>
        <position position="61"/>
    </location>
    <ligand>
        <name>Ca(2+)</name>
        <dbReference type="ChEBI" id="CHEBI:29108"/>
        <label>1</label>
    </ligand>
</feature>
<evidence type="ECO:0000256" key="6">
    <source>
        <dbReference type="ARBA" id="ARBA00022964"/>
    </source>
</evidence>